<keyword evidence="5" id="KW-0809">Transit peptide</keyword>
<evidence type="ECO:0000313" key="10">
    <source>
        <dbReference type="EMBL" id="CAF9937760.1"/>
    </source>
</evidence>
<accession>A0A8H3IZW1</accession>
<keyword evidence="10" id="KW-0830">Ubiquinone</keyword>
<comment type="function">
    <text evidence="8">Membrane-associated protein that warps the membrane surface to access and bind aromatic isoprenes with high specificity, including ubiquinone (CoQ) isoprene intermediates and presents them directly to Coq7, therefore facilitating the Coq7-mediated hydroxylase step. Participates in the biosynthesis of coenzyme Q, also named ubiquinone, an essential lipid-soluble electron transporter for aerobic cellular respiration.</text>
</comment>
<evidence type="ECO:0000256" key="2">
    <source>
        <dbReference type="ARBA" id="ARBA00004749"/>
    </source>
</evidence>
<dbReference type="GO" id="GO:0008289">
    <property type="term" value="F:lipid binding"/>
    <property type="evidence" value="ECO:0007669"/>
    <property type="project" value="UniProtKB-UniRule"/>
</dbReference>
<sequence>MIRRVLHRPPSPHLVFTKSTYHSYEHERTSPFTPPEDAVLSAGLAQVPKLGFTVDALAQGARDAGYRDVSINLFPAGPFALVHYHLVTQRRALASKQLEQGTSVDSKIRKLALERLHANAGIIDRWQEALALMATPSHVPSSIRELSLLADEILFLVGDQSVNTSWYTKRLALSTAYASSELFMTTDKSPNFTETEAFLSRRLLESKKLGTSIHSTTTWLGVQSMGLVNGLRSKGLRI</sequence>
<dbReference type="UniPathway" id="UPA00232"/>
<dbReference type="PANTHER" id="PTHR21427:SF19">
    <property type="entry name" value="UBIQUINONE BIOSYNTHESIS PROTEIN COQ9, MITOCHONDRIAL"/>
    <property type="match status" value="1"/>
</dbReference>
<evidence type="ECO:0000256" key="3">
    <source>
        <dbReference type="ARBA" id="ARBA00010766"/>
    </source>
</evidence>
<dbReference type="InterPro" id="IPR013718">
    <property type="entry name" value="COQ9_C"/>
</dbReference>
<keyword evidence="11" id="KW-1185">Reference proteome</keyword>
<evidence type="ECO:0000256" key="5">
    <source>
        <dbReference type="ARBA" id="ARBA00022946"/>
    </source>
</evidence>
<keyword evidence="4 8" id="KW-0831">Ubiquinone biosynthesis</keyword>
<dbReference type="InterPro" id="IPR012762">
    <property type="entry name" value="Ubiq_biosynth_COQ9"/>
</dbReference>
<protein>
    <recommendedName>
        <fullName evidence="8">Ubiquinone biosynthesis protein</fullName>
    </recommendedName>
</protein>
<evidence type="ECO:0000313" key="11">
    <source>
        <dbReference type="Proteomes" id="UP000664521"/>
    </source>
</evidence>
<dbReference type="PANTHER" id="PTHR21427">
    <property type="entry name" value="UBIQUINONE BIOSYNTHESIS PROTEIN COQ9, MITOCHONDRIAL"/>
    <property type="match status" value="1"/>
</dbReference>
<dbReference type="GO" id="GO:0005743">
    <property type="term" value="C:mitochondrial inner membrane"/>
    <property type="evidence" value="ECO:0007669"/>
    <property type="project" value="TreeGrafter"/>
</dbReference>
<keyword evidence="6 8" id="KW-0446">Lipid-binding</keyword>
<comment type="similarity">
    <text evidence="3 8">Belongs to the COQ9 family.</text>
</comment>
<dbReference type="EMBL" id="CAJPDS010000105">
    <property type="protein sequence ID" value="CAF9937760.1"/>
    <property type="molecule type" value="Genomic_DNA"/>
</dbReference>
<dbReference type="AlphaFoldDB" id="A0A8H3IZW1"/>
<proteinExistence type="inferred from homology"/>
<organism evidence="10 11">
    <name type="scientific">Heterodermia speciosa</name>
    <dbReference type="NCBI Taxonomy" id="116794"/>
    <lineage>
        <taxon>Eukaryota</taxon>
        <taxon>Fungi</taxon>
        <taxon>Dikarya</taxon>
        <taxon>Ascomycota</taxon>
        <taxon>Pezizomycotina</taxon>
        <taxon>Lecanoromycetes</taxon>
        <taxon>OSLEUM clade</taxon>
        <taxon>Lecanoromycetidae</taxon>
        <taxon>Caliciales</taxon>
        <taxon>Physciaceae</taxon>
        <taxon>Heterodermia</taxon>
    </lineage>
</organism>
<evidence type="ECO:0000256" key="7">
    <source>
        <dbReference type="ARBA" id="ARBA00023128"/>
    </source>
</evidence>
<reference evidence="10" key="1">
    <citation type="submission" date="2021-03" db="EMBL/GenBank/DDBJ databases">
        <authorList>
            <person name="Tagirdzhanova G."/>
        </authorList>
    </citation>
    <scope>NUCLEOTIDE SEQUENCE</scope>
</reference>
<comment type="caution">
    <text evidence="10">The sequence shown here is derived from an EMBL/GenBank/DDBJ whole genome shotgun (WGS) entry which is preliminary data.</text>
</comment>
<dbReference type="Pfam" id="PF08511">
    <property type="entry name" value="COQ9"/>
    <property type="match status" value="1"/>
</dbReference>
<evidence type="ECO:0000259" key="9">
    <source>
        <dbReference type="Pfam" id="PF08511"/>
    </source>
</evidence>
<gene>
    <name evidence="10" type="primary">COQ9</name>
    <name evidence="10" type="ORF">HETSPECPRED_000648</name>
</gene>
<evidence type="ECO:0000256" key="4">
    <source>
        <dbReference type="ARBA" id="ARBA00022688"/>
    </source>
</evidence>
<dbReference type="Proteomes" id="UP000664521">
    <property type="component" value="Unassembled WGS sequence"/>
</dbReference>
<dbReference type="GO" id="GO:0006744">
    <property type="term" value="P:ubiquinone biosynthetic process"/>
    <property type="evidence" value="ECO:0007669"/>
    <property type="project" value="UniProtKB-UniRule"/>
</dbReference>
<comment type="subcellular location">
    <subcellularLocation>
        <location evidence="1 8">Mitochondrion</location>
    </subcellularLocation>
</comment>
<name>A0A8H3IZW1_9LECA</name>
<evidence type="ECO:0000256" key="6">
    <source>
        <dbReference type="ARBA" id="ARBA00023121"/>
    </source>
</evidence>
<feature type="domain" description="COQ9 C-terminal" evidence="9">
    <location>
        <begin position="139"/>
        <end position="209"/>
    </location>
</feature>
<evidence type="ECO:0000256" key="1">
    <source>
        <dbReference type="ARBA" id="ARBA00004173"/>
    </source>
</evidence>
<dbReference type="Gene3D" id="1.10.357.10">
    <property type="entry name" value="Tetracycline Repressor, domain 2"/>
    <property type="match status" value="1"/>
</dbReference>
<keyword evidence="7 8" id="KW-0496">Mitochondrion</keyword>
<dbReference type="OrthoDB" id="619536at2759"/>
<dbReference type="NCBIfam" id="TIGR02396">
    <property type="entry name" value="diverge_rpsU"/>
    <property type="match status" value="1"/>
</dbReference>
<evidence type="ECO:0000256" key="8">
    <source>
        <dbReference type="RuleBase" id="RU366063"/>
    </source>
</evidence>
<comment type="pathway">
    <text evidence="2 8">Cofactor biosynthesis; ubiquinone biosynthesis.</text>
</comment>